<dbReference type="CDD" id="cd00610">
    <property type="entry name" value="OAT_like"/>
    <property type="match status" value="1"/>
</dbReference>
<gene>
    <name evidence="4" type="ORF">H1191_12655</name>
</gene>
<keyword evidence="4" id="KW-0808">Transferase</keyword>
<keyword evidence="4" id="KW-0032">Aminotransferase</keyword>
<keyword evidence="2 3" id="KW-0663">Pyridoxal phosphate</keyword>
<evidence type="ECO:0000313" key="4">
    <source>
        <dbReference type="EMBL" id="MBA4495158.1"/>
    </source>
</evidence>
<dbReference type="InterPro" id="IPR015424">
    <property type="entry name" value="PyrdxlP-dep_Trfase"/>
</dbReference>
<dbReference type="Gene3D" id="3.40.640.10">
    <property type="entry name" value="Type I PLP-dependent aspartate aminotransferase-like (Major domain)"/>
    <property type="match status" value="1"/>
</dbReference>
<dbReference type="InterPro" id="IPR049704">
    <property type="entry name" value="Aminotrans_3_PPA_site"/>
</dbReference>
<organism evidence="4 5">
    <name type="scientific">Paenactinomyces guangxiensis</name>
    <dbReference type="NCBI Taxonomy" id="1490290"/>
    <lineage>
        <taxon>Bacteria</taxon>
        <taxon>Bacillati</taxon>
        <taxon>Bacillota</taxon>
        <taxon>Bacilli</taxon>
        <taxon>Bacillales</taxon>
        <taxon>Thermoactinomycetaceae</taxon>
        <taxon>Paenactinomyces</taxon>
    </lineage>
</organism>
<dbReference type="EMBL" id="JACEIQ010000012">
    <property type="protein sequence ID" value="MBA4495158.1"/>
    <property type="molecule type" value="Genomic_DNA"/>
</dbReference>
<accession>A0A7W1WSB3</accession>
<dbReference type="RefSeq" id="WP_181752397.1">
    <property type="nucleotide sequence ID" value="NZ_JACEIQ010000012.1"/>
</dbReference>
<evidence type="ECO:0000256" key="3">
    <source>
        <dbReference type="RuleBase" id="RU003560"/>
    </source>
</evidence>
<dbReference type="GO" id="GO:0008483">
    <property type="term" value="F:transaminase activity"/>
    <property type="evidence" value="ECO:0007669"/>
    <property type="project" value="UniProtKB-KW"/>
</dbReference>
<sequence>MGTDGLYAEKTTKSAQLHLEASKWIPGGVTANIKYFDPHPIVMKSASGAYLTDVDHNQYIDYNLCYGALIMGHGHPRVTTAIQEQLAQMGTTIFGTPHQLETEMARVLVDLYPGIETVRFCNSGLESTLLAIRLATAWTGRKKLAKFEGHYHGGYDQVLISVNPSLRNPEDPPAPQLDSRGIPDYYAENTIVLPFNDLEQTAAILKKYRNEIAAVMMEPIQGGYIPPDLSFLRGLRELTQQYRILLIFDEVKTGFRVGLSGAQGRYGVTPDITALGKVLGGGFPVGAVGGKKEIMEMCSPSGGADILTPGSLRPSPGYTNILFHSGTYNGHPTALSAGLATIQALQEPGAYHQLEEHTRKLRSGIEEILDRYGVAGQTVGVGSIFNMVMTDHPVHQVQDVLRSDVVMRKKLDFSLINEGIYMKPLNRFSLSVAHTPDVIMETLERFENGVKKVSKKQVITHGRNQ</sequence>
<dbReference type="InterPro" id="IPR005814">
    <property type="entry name" value="Aminotrans_3"/>
</dbReference>
<dbReference type="GO" id="GO:0030170">
    <property type="term" value="F:pyridoxal phosphate binding"/>
    <property type="evidence" value="ECO:0007669"/>
    <property type="project" value="InterPro"/>
</dbReference>
<dbReference type="PANTHER" id="PTHR43713:SF3">
    <property type="entry name" value="GLUTAMATE-1-SEMIALDEHYDE 2,1-AMINOMUTASE 1, CHLOROPLASTIC-RELATED"/>
    <property type="match status" value="1"/>
</dbReference>
<dbReference type="Proteomes" id="UP000535491">
    <property type="component" value="Unassembled WGS sequence"/>
</dbReference>
<dbReference type="PANTHER" id="PTHR43713">
    <property type="entry name" value="GLUTAMATE-1-SEMIALDEHYDE 2,1-AMINOMUTASE"/>
    <property type="match status" value="1"/>
</dbReference>
<protein>
    <submittedName>
        <fullName evidence="4">Aspartate aminotransferase family protein</fullName>
    </submittedName>
</protein>
<evidence type="ECO:0000256" key="2">
    <source>
        <dbReference type="ARBA" id="ARBA00022898"/>
    </source>
</evidence>
<reference evidence="4 5" key="1">
    <citation type="submission" date="2020-07" db="EMBL/GenBank/DDBJ databases">
        <authorList>
            <person name="Feng H."/>
        </authorList>
    </citation>
    <scope>NUCLEOTIDE SEQUENCE [LARGE SCALE GENOMIC DNA]</scope>
    <source>
        <strain evidence="5">s-10</strain>
    </source>
</reference>
<comment type="cofactor">
    <cofactor evidence="1">
        <name>pyridoxal 5'-phosphate</name>
        <dbReference type="ChEBI" id="CHEBI:597326"/>
    </cofactor>
</comment>
<dbReference type="InterPro" id="IPR015421">
    <property type="entry name" value="PyrdxlP-dep_Trfase_major"/>
</dbReference>
<evidence type="ECO:0000256" key="1">
    <source>
        <dbReference type="ARBA" id="ARBA00001933"/>
    </source>
</evidence>
<evidence type="ECO:0000313" key="5">
    <source>
        <dbReference type="Proteomes" id="UP000535491"/>
    </source>
</evidence>
<dbReference type="Pfam" id="PF00202">
    <property type="entry name" value="Aminotran_3"/>
    <property type="match status" value="1"/>
</dbReference>
<dbReference type="PROSITE" id="PS00600">
    <property type="entry name" value="AA_TRANSFER_CLASS_3"/>
    <property type="match status" value="1"/>
</dbReference>
<keyword evidence="5" id="KW-1185">Reference proteome</keyword>
<name>A0A7W1WSB3_9BACL</name>
<proteinExistence type="inferred from homology"/>
<dbReference type="Gene3D" id="3.90.1150.10">
    <property type="entry name" value="Aspartate Aminotransferase, domain 1"/>
    <property type="match status" value="1"/>
</dbReference>
<dbReference type="SUPFAM" id="SSF53383">
    <property type="entry name" value="PLP-dependent transferases"/>
    <property type="match status" value="1"/>
</dbReference>
<dbReference type="AlphaFoldDB" id="A0A7W1WSB3"/>
<comment type="similarity">
    <text evidence="3">Belongs to the class-III pyridoxal-phosphate-dependent aminotransferase family.</text>
</comment>
<dbReference type="NCBIfam" id="NF000818">
    <property type="entry name" value="PRK00062.1"/>
    <property type="match status" value="1"/>
</dbReference>
<comment type="caution">
    <text evidence="4">The sequence shown here is derived from an EMBL/GenBank/DDBJ whole genome shotgun (WGS) entry which is preliminary data.</text>
</comment>
<dbReference type="InterPro" id="IPR015422">
    <property type="entry name" value="PyrdxlP-dep_Trfase_small"/>
</dbReference>